<feature type="domain" description="Phosphotyrosine protein phosphatase I" evidence="5">
    <location>
        <begin position="16"/>
        <end position="157"/>
    </location>
</feature>
<dbReference type="GO" id="GO:0004725">
    <property type="term" value="F:protein tyrosine phosphatase activity"/>
    <property type="evidence" value="ECO:0007669"/>
    <property type="project" value="InterPro"/>
</dbReference>
<dbReference type="Gene3D" id="3.40.50.2300">
    <property type="match status" value="1"/>
</dbReference>
<dbReference type="SUPFAM" id="SSF52788">
    <property type="entry name" value="Phosphotyrosine protein phosphatases I"/>
    <property type="match status" value="1"/>
</dbReference>
<keyword evidence="3" id="KW-0904">Protein phosphatase</keyword>
<evidence type="ECO:0000256" key="4">
    <source>
        <dbReference type="PIRSR" id="PIRSR617867-1"/>
    </source>
</evidence>
<organism evidence="6 7">
    <name type="scientific">Ambrosiozyma monospora</name>
    <name type="common">Yeast</name>
    <name type="synonym">Endomycopsis monosporus</name>
    <dbReference type="NCBI Taxonomy" id="43982"/>
    <lineage>
        <taxon>Eukaryota</taxon>
        <taxon>Fungi</taxon>
        <taxon>Dikarya</taxon>
        <taxon>Ascomycota</taxon>
        <taxon>Saccharomycotina</taxon>
        <taxon>Pichiomycetes</taxon>
        <taxon>Pichiales</taxon>
        <taxon>Pichiaceae</taxon>
        <taxon>Ambrosiozyma</taxon>
    </lineage>
</organism>
<dbReference type="PANTHER" id="PTHR11717">
    <property type="entry name" value="LOW MOLECULAR WEIGHT PROTEIN TYROSINE PHOSPHATASE"/>
    <property type="match status" value="1"/>
</dbReference>
<proteinExistence type="inferred from homology"/>
<comment type="caution">
    <text evidence="6">The sequence shown here is derived from an EMBL/GenBank/DDBJ whole genome shotgun (WGS) entry which is preliminary data.</text>
</comment>
<dbReference type="PANTHER" id="PTHR11717:SF7">
    <property type="entry name" value="LOW MOLECULAR WEIGHT PHOSPHOTYROSINE PROTEIN PHOSPHATASE"/>
    <property type="match status" value="1"/>
</dbReference>
<dbReference type="Proteomes" id="UP001165063">
    <property type="component" value="Unassembled WGS sequence"/>
</dbReference>
<evidence type="ECO:0000256" key="2">
    <source>
        <dbReference type="ARBA" id="ARBA00022801"/>
    </source>
</evidence>
<dbReference type="Pfam" id="PF01451">
    <property type="entry name" value="LMWPc"/>
    <property type="match status" value="1"/>
</dbReference>
<sequence length="163" mass="18823">MSSKPSEALSDKQQGISVAFVSVFTKIAKDKNLLGPNNKITHIDSFGTDSYHVGQDPDHRTVAECRKNNVPIKHHAQQFQTRHFDEFNYVICMDDYNQSSLLRKKPKGSKSQVYLFGHWREDPKFDVIVDDPYYGGVDGFKICYKQCCHFSEVFLKRELEVEI</sequence>
<dbReference type="InterPro" id="IPR017867">
    <property type="entry name" value="Tyr_phospatase_low_mol_wt"/>
</dbReference>
<comment type="similarity">
    <text evidence="1">Belongs to the low molecular weight phosphotyrosine protein phosphatase family.</text>
</comment>
<evidence type="ECO:0000256" key="3">
    <source>
        <dbReference type="ARBA" id="ARBA00022912"/>
    </source>
</evidence>
<accession>A0A9W6Z6R6</accession>
<dbReference type="PRINTS" id="PR00719">
    <property type="entry name" value="LMWPTPASE"/>
</dbReference>
<dbReference type="OrthoDB" id="3388at2759"/>
<keyword evidence="2" id="KW-0378">Hydrolase</keyword>
<keyword evidence="7" id="KW-1185">Reference proteome</keyword>
<protein>
    <submittedName>
        <fullName evidence="6">Unnamed protein product</fullName>
    </submittedName>
</protein>
<evidence type="ECO:0000313" key="6">
    <source>
        <dbReference type="EMBL" id="GMG55485.1"/>
    </source>
</evidence>
<evidence type="ECO:0000313" key="7">
    <source>
        <dbReference type="Proteomes" id="UP001165063"/>
    </source>
</evidence>
<feature type="active site" description="Proton donor" evidence="4">
    <location>
        <position position="131"/>
    </location>
</feature>
<dbReference type="AlphaFoldDB" id="A0A9W6Z6R6"/>
<dbReference type="EMBL" id="BSXU01005683">
    <property type="protein sequence ID" value="GMG55485.1"/>
    <property type="molecule type" value="Genomic_DNA"/>
</dbReference>
<dbReference type="InterPro" id="IPR050438">
    <property type="entry name" value="LMW_PTPase"/>
</dbReference>
<dbReference type="InterPro" id="IPR036196">
    <property type="entry name" value="Ptyr_pPase_sf"/>
</dbReference>
<evidence type="ECO:0000256" key="1">
    <source>
        <dbReference type="ARBA" id="ARBA00011063"/>
    </source>
</evidence>
<name>A0A9W6Z6R6_AMBMO</name>
<dbReference type="InterPro" id="IPR023485">
    <property type="entry name" value="Ptyr_pPase"/>
</dbReference>
<gene>
    <name evidence="6" type="ORF">Amon01_000756600</name>
</gene>
<evidence type="ECO:0000259" key="5">
    <source>
        <dbReference type="SMART" id="SM00226"/>
    </source>
</evidence>
<reference evidence="6" key="1">
    <citation type="submission" date="2023-04" db="EMBL/GenBank/DDBJ databases">
        <title>Ambrosiozyma monospora NBRC 1965.</title>
        <authorList>
            <person name="Ichikawa N."/>
            <person name="Sato H."/>
            <person name="Tonouchi N."/>
        </authorList>
    </citation>
    <scope>NUCLEOTIDE SEQUENCE</scope>
    <source>
        <strain evidence="6">NBRC 1965</strain>
    </source>
</reference>
<dbReference type="SMART" id="SM00226">
    <property type="entry name" value="LMWPc"/>
    <property type="match status" value="1"/>
</dbReference>